<gene>
    <name evidence="1" type="ORF">I3842_01G016700</name>
</gene>
<comment type="caution">
    <text evidence="1">The sequence shown here is derived from an EMBL/GenBank/DDBJ whole genome shotgun (WGS) entry which is preliminary data.</text>
</comment>
<accession>A0A922FVN9</accession>
<dbReference type="EMBL" id="CM031825">
    <property type="protein sequence ID" value="KAG6729239.1"/>
    <property type="molecule type" value="Genomic_DNA"/>
</dbReference>
<organism evidence="1 2">
    <name type="scientific">Carya illinoinensis</name>
    <name type="common">Pecan</name>
    <dbReference type="NCBI Taxonomy" id="32201"/>
    <lineage>
        <taxon>Eukaryota</taxon>
        <taxon>Viridiplantae</taxon>
        <taxon>Streptophyta</taxon>
        <taxon>Embryophyta</taxon>
        <taxon>Tracheophyta</taxon>
        <taxon>Spermatophyta</taxon>
        <taxon>Magnoliopsida</taxon>
        <taxon>eudicotyledons</taxon>
        <taxon>Gunneridae</taxon>
        <taxon>Pentapetalae</taxon>
        <taxon>rosids</taxon>
        <taxon>fabids</taxon>
        <taxon>Fagales</taxon>
        <taxon>Juglandaceae</taxon>
        <taxon>Carya</taxon>
    </lineage>
</organism>
<dbReference type="AlphaFoldDB" id="A0A922FVN9"/>
<sequence length="130" mass="15517">MQMEWCYMCKNNGESMDHLLHCEVARELWDGLLGRAGLSWVMPKRVVELLACWNRHHQNPQMAATWRMAPLCLLWCIWIERNERCFNNKERAQGDLWNFFCTFFVQWLSVIVLKGGNVHEILLSFQLSRM</sequence>
<proteinExistence type="predicted"/>
<evidence type="ECO:0008006" key="3">
    <source>
        <dbReference type="Google" id="ProtNLM"/>
    </source>
</evidence>
<reference evidence="1" key="1">
    <citation type="submission" date="2021-01" db="EMBL/GenBank/DDBJ databases">
        <authorList>
            <person name="Lovell J.T."/>
            <person name="Bentley N."/>
            <person name="Bhattarai G."/>
            <person name="Jenkins J.W."/>
            <person name="Sreedasyam A."/>
            <person name="Alarcon Y."/>
            <person name="Bock C."/>
            <person name="Boston L."/>
            <person name="Carlson J."/>
            <person name="Cervantes K."/>
            <person name="Clermont K."/>
            <person name="Krom N."/>
            <person name="Kubenka K."/>
            <person name="Mamidi S."/>
            <person name="Mattison C."/>
            <person name="Monteros M."/>
            <person name="Pisani C."/>
            <person name="Plott C."/>
            <person name="Rajasekar S."/>
            <person name="Rhein H.S."/>
            <person name="Rohla C."/>
            <person name="Song M."/>
            <person name="Hilaire R.S."/>
            <person name="Shu S."/>
            <person name="Wells L."/>
            <person name="Wang X."/>
            <person name="Webber J."/>
            <person name="Heerema R.J."/>
            <person name="Klein P."/>
            <person name="Conner P."/>
            <person name="Grauke L."/>
            <person name="Grimwood J."/>
            <person name="Schmutz J."/>
            <person name="Randall J.J."/>
        </authorList>
    </citation>
    <scope>NUCLEOTIDE SEQUENCE</scope>
    <source>
        <tissue evidence="1">Leaf</tissue>
    </source>
</reference>
<protein>
    <recommendedName>
        <fullName evidence="3">Reverse transcriptase zinc-binding domain-containing protein</fullName>
    </recommendedName>
</protein>
<evidence type="ECO:0000313" key="1">
    <source>
        <dbReference type="EMBL" id="KAG6729239.1"/>
    </source>
</evidence>
<dbReference type="Proteomes" id="UP000811246">
    <property type="component" value="Chromosome 1"/>
</dbReference>
<name>A0A922FVN9_CARIL</name>
<dbReference type="OrthoDB" id="1436222at2759"/>
<evidence type="ECO:0000313" key="2">
    <source>
        <dbReference type="Proteomes" id="UP000811246"/>
    </source>
</evidence>